<feature type="signal peptide" evidence="2">
    <location>
        <begin position="1"/>
        <end position="17"/>
    </location>
</feature>
<keyword evidence="2" id="KW-0732">Signal</keyword>
<dbReference type="OrthoDB" id="2019384at2759"/>
<protein>
    <submittedName>
        <fullName evidence="3">Uncharacterized protein</fullName>
    </submittedName>
</protein>
<name>A0A815DUP5_ADIRI</name>
<evidence type="ECO:0000313" key="3">
    <source>
        <dbReference type="EMBL" id="CAF1302942.1"/>
    </source>
</evidence>
<reference evidence="3" key="1">
    <citation type="submission" date="2021-02" db="EMBL/GenBank/DDBJ databases">
        <authorList>
            <person name="Nowell W R."/>
        </authorList>
    </citation>
    <scope>NUCLEOTIDE SEQUENCE</scope>
</reference>
<dbReference type="AlphaFoldDB" id="A0A815DUP5"/>
<keyword evidence="1" id="KW-1015">Disulfide bond</keyword>
<feature type="chain" id="PRO_5032810148" evidence="2">
    <location>
        <begin position="18"/>
        <end position="202"/>
    </location>
</feature>
<sequence length="202" mass="24040">MLINCLSFFALIYSSTSQQFHLYRDHQNRSCLYSYFSQQEDSYSIVPYCFQSETMNTNLKCHNHGNLTSFTELQSQNISTHELYYWQVPIDIIDLYGKFNQHSDVDRTFCICSDLRWFGPYCEYTFQSFETNFNDIIDEQFLCRETYLITQRFTFTTYQGIDCQPFGLGLDWRHICNGLIDCENGEDELYCHILEPNECDPK</sequence>
<evidence type="ECO:0000313" key="4">
    <source>
        <dbReference type="Proteomes" id="UP000663852"/>
    </source>
</evidence>
<accession>A0A815DUP5</accession>
<evidence type="ECO:0000256" key="1">
    <source>
        <dbReference type="ARBA" id="ARBA00023157"/>
    </source>
</evidence>
<evidence type="ECO:0000256" key="2">
    <source>
        <dbReference type="SAM" id="SignalP"/>
    </source>
</evidence>
<dbReference type="InterPro" id="IPR036055">
    <property type="entry name" value="LDL_receptor-like_sf"/>
</dbReference>
<gene>
    <name evidence="3" type="ORF">EDS130_LOCUS30710</name>
</gene>
<dbReference type="Proteomes" id="UP000663852">
    <property type="component" value="Unassembled WGS sequence"/>
</dbReference>
<dbReference type="SUPFAM" id="SSF57424">
    <property type="entry name" value="LDL receptor-like module"/>
    <property type="match status" value="1"/>
</dbReference>
<dbReference type="EMBL" id="CAJNOJ010000218">
    <property type="protein sequence ID" value="CAF1302942.1"/>
    <property type="molecule type" value="Genomic_DNA"/>
</dbReference>
<proteinExistence type="predicted"/>
<organism evidence="3 4">
    <name type="scientific">Adineta ricciae</name>
    <name type="common">Rotifer</name>
    <dbReference type="NCBI Taxonomy" id="249248"/>
    <lineage>
        <taxon>Eukaryota</taxon>
        <taxon>Metazoa</taxon>
        <taxon>Spiralia</taxon>
        <taxon>Gnathifera</taxon>
        <taxon>Rotifera</taxon>
        <taxon>Eurotatoria</taxon>
        <taxon>Bdelloidea</taxon>
        <taxon>Adinetida</taxon>
        <taxon>Adinetidae</taxon>
        <taxon>Adineta</taxon>
    </lineage>
</organism>
<comment type="caution">
    <text evidence="3">The sequence shown here is derived from an EMBL/GenBank/DDBJ whole genome shotgun (WGS) entry which is preliminary data.</text>
</comment>